<dbReference type="EMBL" id="FNBH01000004">
    <property type="protein sequence ID" value="SDG37373.1"/>
    <property type="molecule type" value="Genomic_DNA"/>
</dbReference>
<dbReference type="RefSeq" id="WP_089874424.1">
    <property type="nucleotide sequence ID" value="NZ_FNBH01000004.1"/>
</dbReference>
<protein>
    <submittedName>
        <fullName evidence="1">Uncharacterized protein</fullName>
    </submittedName>
</protein>
<sequence>MRNYVYLFIFLSAFLVNSCIDSSQVIALEEENVKNVDFKSKSREEKASFMIKCLRNPISMGMIKFDRTNIKKYKITNKSLEKLLIESSYTKDAYFYGEFFTIKSREIITDDVSKKRWETYYSADSQLSMFTGAICSNLTNCWINDANYSPNLLLDHNAVHHLVGYGGPFGDSGTSFYSWDFDIYGESNYAVESAPTGEVFHHWQPW</sequence>
<dbReference type="OrthoDB" id="9858169at2"/>
<evidence type="ECO:0000313" key="2">
    <source>
        <dbReference type="Proteomes" id="UP000199203"/>
    </source>
</evidence>
<gene>
    <name evidence="1" type="ORF">SAMN05421825_3185</name>
</gene>
<dbReference type="AlphaFoldDB" id="A0A1G7TPW7"/>
<accession>A0A1G7TPW7</accession>
<organism evidence="1 2">
    <name type="scientific">Epilithonimonas hungarica</name>
    <dbReference type="NCBI Taxonomy" id="454006"/>
    <lineage>
        <taxon>Bacteria</taxon>
        <taxon>Pseudomonadati</taxon>
        <taxon>Bacteroidota</taxon>
        <taxon>Flavobacteriia</taxon>
        <taxon>Flavobacteriales</taxon>
        <taxon>Weeksellaceae</taxon>
        <taxon>Chryseobacterium group</taxon>
        <taxon>Epilithonimonas</taxon>
    </lineage>
</organism>
<proteinExistence type="predicted"/>
<reference evidence="2" key="1">
    <citation type="submission" date="2016-10" db="EMBL/GenBank/DDBJ databases">
        <authorList>
            <person name="Varghese N."/>
            <person name="Submissions S."/>
        </authorList>
    </citation>
    <scope>NUCLEOTIDE SEQUENCE [LARGE SCALE GENOMIC DNA]</scope>
    <source>
        <strain evidence="2">DSM 19684</strain>
    </source>
</reference>
<evidence type="ECO:0000313" key="1">
    <source>
        <dbReference type="EMBL" id="SDG37373.1"/>
    </source>
</evidence>
<name>A0A1G7TPW7_9FLAO</name>
<dbReference type="Proteomes" id="UP000199203">
    <property type="component" value="Unassembled WGS sequence"/>
</dbReference>
<keyword evidence="2" id="KW-1185">Reference proteome</keyword>